<comment type="caution">
    <text evidence="1">The sequence shown here is derived from an EMBL/GenBank/DDBJ whole genome shotgun (WGS) entry which is preliminary data.</text>
</comment>
<gene>
    <name evidence="1" type="ORF">SDC9_212325</name>
</gene>
<evidence type="ECO:0000313" key="1">
    <source>
        <dbReference type="EMBL" id="MPN64550.1"/>
    </source>
</evidence>
<reference evidence="1" key="1">
    <citation type="submission" date="2019-08" db="EMBL/GenBank/DDBJ databases">
        <authorList>
            <person name="Kucharzyk K."/>
            <person name="Murdoch R.W."/>
            <person name="Higgins S."/>
            <person name="Loffler F."/>
        </authorList>
    </citation>
    <scope>NUCLEOTIDE SEQUENCE</scope>
</reference>
<protein>
    <submittedName>
        <fullName evidence="1">Uncharacterized protein</fullName>
    </submittedName>
</protein>
<dbReference type="EMBL" id="VSSQ01145604">
    <property type="protein sequence ID" value="MPN64550.1"/>
    <property type="molecule type" value="Genomic_DNA"/>
</dbReference>
<sequence length="90" mass="9520">MRIRPGEPVVDRGDGDPVPVDSAGIVFVSAGDAAAVEPDQGGKSLLAVRRVQIEHTALRQILPVAALRKPGVIVRNVFLLGGPEYAGRRQ</sequence>
<dbReference type="AlphaFoldDB" id="A0A645JN81"/>
<accession>A0A645JN81</accession>
<organism evidence="1">
    <name type="scientific">bioreactor metagenome</name>
    <dbReference type="NCBI Taxonomy" id="1076179"/>
    <lineage>
        <taxon>unclassified sequences</taxon>
        <taxon>metagenomes</taxon>
        <taxon>ecological metagenomes</taxon>
    </lineage>
</organism>
<proteinExistence type="predicted"/>
<name>A0A645JN81_9ZZZZ</name>